<evidence type="ECO:0000256" key="10">
    <source>
        <dbReference type="ARBA" id="ARBA00023271"/>
    </source>
</evidence>
<dbReference type="InterPro" id="IPR036910">
    <property type="entry name" value="HMG_box_dom_sf"/>
</dbReference>
<gene>
    <name evidence="17" type="primary">TFAM</name>
</gene>
<reference evidence="17" key="1">
    <citation type="submission" date="2025-08" db="UniProtKB">
        <authorList>
            <consortium name="RefSeq"/>
        </authorList>
    </citation>
    <scope>IDENTIFICATION</scope>
    <source>
        <tissue evidence="17">Spleen</tissue>
    </source>
</reference>
<feature type="domain" description="HMG box" evidence="15">
    <location>
        <begin position="57"/>
        <end position="125"/>
    </location>
</feature>
<dbReference type="Gene3D" id="1.10.30.10">
    <property type="entry name" value="High mobility group box domain"/>
    <property type="match status" value="2"/>
</dbReference>
<comment type="function">
    <text evidence="12">Binds to the mitochondrial light strand promoter and functions in mitochondrial transcription regulation. Component of the mitochondrial transcription initiation complex, composed at least of TFB2M, TFAM and POLRMT that is required for basal transcription of mitochondrial DNA. In this complex, TFAM recruits POLRMT to a specific promoter whereas TFB2M induces structural changes in POLRMT to enable promoter opening and trapping of the DNA non-template strand. Required for accurate and efficient promoter recognition by the mitochondrial RNA polymerase. Promotes transcription initiation from the HSP1 and the light strand promoter by binding immediately upstream of transcriptional start sites. Is able to unwind DNA. Bends the mitochondrial light strand promoter DNA into a U-turn shape via its HMG boxes. Required for maintenance of normal levels of mitochondrial DNA. May play a role in organizing and compacting mitochondrial DNA.</text>
</comment>
<keyword evidence="7" id="KW-0496">Mitochondrion</keyword>
<dbReference type="CTD" id="7019"/>
<dbReference type="FunCoup" id="A0A6P5L6D8">
    <property type="interactions" value="3511"/>
</dbReference>
<dbReference type="OMA" id="YMQLAED"/>
<sequence>MALLRGSWGALRVLGRPAAFWAPAAAADRGLLEPPPPSSSICGLEWFMKDCTLSNAPKKPWSSYIRFSMDFRPILKEQNPDLKSTEIVKKLAEAWRELPESQKKVYKEATEAAFKIYREEALKYKSELDHNQKKVLKEESRRKKARKELIKKKRELTIFGKPKKPRSGYNIFISEHFKEAKGSSAQQMMKVLNEEWKTLSSSRKQVYQQLAEDDKIRYENEIKSWEEKMLEIGRDDLLRFRKLKAKIGKHLEDIY</sequence>
<comment type="subcellular location">
    <subcellularLocation>
        <location evidence="1">Mitochondrion matrix</location>
        <location evidence="1">Mitochondrion nucleoid</location>
    </subcellularLocation>
</comment>
<evidence type="ECO:0000256" key="14">
    <source>
        <dbReference type="PROSITE-ProRule" id="PRU00267"/>
    </source>
</evidence>
<dbReference type="SMART" id="SM00398">
    <property type="entry name" value="HMG"/>
    <property type="match status" value="2"/>
</dbReference>
<proteinExistence type="predicted"/>
<dbReference type="Proteomes" id="UP000515140">
    <property type="component" value="Unplaced"/>
</dbReference>
<evidence type="ECO:0000256" key="6">
    <source>
        <dbReference type="ARBA" id="ARBA00023125"/>
    </source>
</evidence>
<dbReference type="RefSeq" id="XP_020853925.1">
    <property type="nucleotide sequence ID" value="XM_020998266.1"/>
</dbReference>
<dbReference type="PANTHER" id="PTHR48112">
    <property type="entry name" value="HIGH MOBILITY GROUP PROTEIN DSP1"/>
    <property type="match status" value="1"/>
</dbReference>
<dbReference type="GO" id="GO:0006357">
    <property type="term" value="P:regulation of transcription by RNA polymerase II"/>
    <property type="evidence" value="ECO:0007669"/>
    <property type="project" value="TreeGrafter"/>
</dbReference>
<dbReference type="PROSITE" id="PS50118">
    <property type="entry name" value="HMG_BOX_2"/>
    <property type="match status" value="2"/>
</dbReference>
<keyword evidence="16" id="KW-1185">Reference proteome</keyword>
<dbReference type="InterPro" id="IPR009071">
    <property type="entry name" value="HMG_box_dom"/>
</dbReference>
<accession>A0A6P5L6D8</accession>
<keyword evidence="4" id="KW-0809">Transit peptide</keyword>
<keyword evidence="3" id="KW-0677">Repeat</keyword>
<keyword evidence="10" id="KW-1135">Mitochondrion nucleoid</keyword>
<keyword evidence="5" id="KW-0805">Transcription regulation</keyword>
<dbReference type="GO" id="GO:0003677">
    <property type="term" value="F:DNA binding"/>
    <property type="evidence" value="ECO:0007669"/>
    <property type="project" value="UniProtKB-UniRule"/>
</dbReference>
<dbReference type="GO" id="GO:0005634">
    <property type="term" value="C:nucleus"/>
    <property type="evidence" value="ECO:0007669"/>
    <property type="project" value="UniProtKB-UniRule"/>
</dbReference>
<evidence type="ECO:0000256" key="13">
    <source>
        <dbReference type="ARBA" id="ARBA00046467"/>
    </source>
</evidence>
<name>A0A6P5L6D8_PHACI</name>
<dbReference type="GeneID" id="110216443"/>
<evidence type="ECO:0000256" key="12">
    <source>
        <dbReference type="ARBA" id="ARBA00045216"/>
    </source>
</evidence>
<evidence type="ECO:0000259" key="15">
    <source>
        <dbReference type="PROSITE" id="PS50118"/>
    </source>
</evidence>
<evidence type="ECO:0000256" key="3">
    <source>
        <dbReference type="ARBA" id="ARBA00022737"/>
    </source>
</evidence>
<dbReference type="PANTHER" id="PTHR48112:SF36">
    <property type="entry name" value="TRANSCRIPTION FACTOR A, MITOCHONDRIAL"/>
    <property type="match status" value="1"/>
</dbReference>
<evidence type="ECO:0000256" key="11">
    <source>
        <dbReference type="ARBA" id="ARBA00040582"/>
    </source>
</evidence>
<evidence type="ECO:0000313" key="17">
    <source>
        <dbReference type="RefSeq" id="XP_020853925.1"/>
    </source>
</evidence>
<keyword evidence="14" id="KW-0539">Nucleus</keyword>
<organism evidence="16 17">
    <name type="scientific">Phascolarctos cinereus</name>
    <name type="common">Koala</name>
    <dbReference type="NCBI Taxonomy" id="38626"/>
    <lineage>
        <taxon>Eukaryota</taxon>
        <taxon>Metazoa</taxon>
        <taxon>Chordata</taxon>
        <taxon>Craniata</taxon>
        <taxon>Vertebrata</taxon>
        <taxon>Euteleostomi</taxon>
        <taxon>Mammalia</taxon>
        <taxon>Metatheria</taxon>
        <taxon>Diprotodontia</taxon>
        <taxon>Phascolarctidae</taxon>
        <taxon>Phascolarctos</taxon>
    </lineage>
</organism>
<evidence type="ECO:0000313" key="16">
    <source>
        <dbReference type="Proteomes" id="UP000515140"/>
    </source>
</evidence>
<keyword evidence="6 14" id="KW-0238">DNA-binding</keyword>
<dbReference type="InterPro" id="IPR050342">
    <property type="entry name" value="HMGB"/>
</dbReference>
<dbReference type="Pfam" id="PF00505">
    <property type="entry name" value="HMG_box"/>
    <property type="match status" value="2"/>
</dbReference>
<feature type="DNA-binding region" description="HMG box" evidence="14">
    <location>
        <begin position="162"/>
        <end position="226"/>
    </location>
</feature>
<evidence type="ECO:0000256" key="4">
    <source>
        <dbReference type="ARBA" id="ARBA00022946"/>
    </source>
</evidence>
<feature type="domain" description="HMG box" evidence="15">
    <location>
        <begin position="162"/>
        <end position="226"/>
    </location>
</feature>
<dbReference type="AlphaFoldDB" id="A0A6P5L6D8"/>
<keyword evidence="2" id="KW-0597">Phosphoprotein</keyword>
<comment type="subunit">
    <text evidence="13">Monomer; binds DNA as a monomer. Homodimer. Component of the mitochondrial transcription initiation complex, composed at least of TFB2M, TFAM and POLRMT. In this complex TFAM recruits POLRMT to the promoter whereas TFB2M induces structural changes in POLRMT to enable promoter opening and trapping of the DNA non-template strand. Upon metabolic stress, forms a complex composed of FOXO3, SIRT3, TFAM and POLRMT. Interacts with TFB1M and TFB2M. Interacts with CLPX; this enhances DNA-binding.</text>
</comment>
<dbReference type="KEGG" id="pcw:110216443"/>
<dbReference type="GO" id="GO:0042645">
    <property type="term" value="C:mitochondrial nucleoid"/>
    <property type="evidence" value="ECO:0007669"/>
    <property type="project" value="UniProtKB-SubCell"/>
</dbReference>
<evidence type="ECO:0000256" key="7">
    <source>
        <dbReference type="ARBA" id="ARBA00023128"/>
    </source>
</evidence>
<feature type="DNA-binding region" description="HMG box" evidence="14">
    <location>
        <begin position="57"/>
        <end position="125"/>
    </location>
</feature>
<keyword evidence="9" id="KW-0804">Transcription</keyword>
<dbReference type="FunFam" id="1.10.30.10:FF:000043">
    <property type="entry name" value="Transcription factor A, mitochondrial"/>
    <property type="match status" value="1"/>
</dbReference>
<evidence type="ECO:0000256" key="8">
    <source>
        <dbReference type="ARBA" id="ARBA00023159"/>
    </source>
</evidence>
<dbReference type="SUPFAM" id="SSF47095">
    <property type="entry name" value="HMG-box"/>
    <property type="match status" value="2"/>
</dbReference>
<evidence type="ECO:0000256" key="1">
    <source>
        <dbReference type="ARBA" id="ARBA00004436"/>
    </source>
</evidence>
<evidence type="ECO:0000256" key="9">
    <source>
        <dbReference type="ARBA" id="ARBA00023163"/>
    </source>
</evidence>
<dbReference type="InParanoid" id="A0A6P5L6D8"/>
<protein>
    <recommendedName>
        <fullName evidence="11">Transcription factor A, mitochondrial</fullName>
    </recommendedName>
</protein>
<evidence type="ECO:0000256" key="2">
    <source>
        <dbReference type="ARBA" id="ARBA00022553"/>
    </source>
</evidence>
<keyword evidence="8" id="KW-0010">Activator</keyword>
<evidence type="ECO:0000256" key="5">
    <source>
        <dbReference type="ARBA" id="ARBA00023015"/>
    </source>
</evidence>